<name>A0A7Z0BSK1_9SPHN</name>
<feature type="domain" description="Flagellar hook-associated protein FlgK helical" evidence="9">
    <location>
        <begin position="96"/>
        <end position="318"/>
    </location>
</feature>
<dbReference type="EMBL" id="JACBZF010000002">
    <property type="protein sequence ID" value="NYH95001.1"/>
    <property type="molecule type" value="Genomic_DNA"/>
</dbReference>
<dbReference type="SUPFAM" id="SSF64518">
    <property type="entry name" value="Phase 1 flagellin"/>
    <property type="match status" value="1"/>
</dbReference>
<comment type="caution">
    <text evidence="10">The sequence shown here is derived from an EMBL/GenBank/DDBJ whole genome shotgun (WGS) entry which is preliminary data.</text>
</comment>
<dbReference type="GO" id="GO:0009424">
    <property type="term" value="C:bacterial-type flagellum hook"/>
    <property type="evidence" value="ECO:0007669"/>
    <property type="project" value="InterPro"/>
</dbReference>
<dbReference type="GO" id="GO:0044780">
    <property type="term" value="P:bacterial-type flagellum assembly"/>
    <property type="evidence" value="ECO:0007669"/>
    <property type="project" value="InterPro"/>
</dbReference>
<evidence type="ECO:0000259" key="8">
    <source>
        <dbReference type="Pfam" id="PF06429"/>
    </source>
</evidence>
<keyword evidence="10" id="KW-0282">Flagellum</keyword>
<dbReference type="AlphaFoldDB" id="A0A7Z0BSK1"/>
<dbReference type="InterPro" id="IPR002371">
    <property type="entry name" value="FlgK"/>
</dbReference>
<evidence type="ECO:0000256" key="3">
    <source>
        <dbReference type="ARBA" id="ARBA00009677"/>
    </source>
</evidence>
<proteinExistence type="inferred from homology"/>
<evidence type="ECO:0000256" key="5">
    <source>
        <dbReference type="ARBA" id="ARBA00022525"/>
    </source>
</evidence>
<feature type="domain" description="Flagellar basal-body/hook protein C-terminal" evidence="8">
    <location>
        <begin position="406"/>
        <end position="443"/>
    </location>
</feature>
<protein>
    <recommendedName>
        <fullName evidence="4">Flagellar hook-associated protein 1</fullName>
    </recommendedName>
</protein>
<evidence type="ECO:0000259" key="9">
    <source>
        <dbReference type="Pfam" id="PF22638"/>
    </source>
</evidence>
<keyword evidence="5" id="KW-0964">Secreted</keyword>
<dbReference type="InterPro" id="IPR053927">
    <property type="entry name" value="FlgK_helical"/>
</dbReference>
<keyword evidence="11" id="KW-1185">Reference proteome</keyword>
<dbReference type="GO" id="GO:0005198">
    <property type="term" value="F:structural molecule activity"/>
    <property type="evidence" value="ECO:0007669"/>
    <property type="project" value="InterPro"/>
</dbReference>
<evidence type="ECO:0000256" key="2">
    <source>
        <dbReference type="ARBA" id="ARBA00004613"/>
    </source>
</evidence>
<comment type="similarity">
    <text evidence="3">Belongs to the flagella basal body rod proteins family.</text>
</comment>
<accession>A0A7Z0BSK1</accession>
<sequence length="445" mass="45352">MASDLLSIAKSGTQTARIALDVTAQNIANASSEGYVRRSVRLEEVSASGGAGRVADVSLSGVRLDKVVRNADLFRQAEVRRTGSDFARAAAEVTGLENIEAAVEQASVFPAIVAFEGSLERLAADPVDSSLRAAVMASARTMTRTFNIASTALDAAGDGLRFEAADGVSQVNLLAGELARVNLRLARAADASSDQTTLLDQRDSLLQQLSDHVDVHAQIAADHTVEVRIAGTSGPQLVTGGTAASFAMSTAADGTIAFSVDAASVTPLGGALAGKAMALDKLRDIRTGLDTIATDIAATVNAVQTGGVARDGSPGQPMLSGTGAADLALAFEDGALLATAPAGGPAMSRDPANLSAMRQALAAADPAGEADALLFDISSAVQGRSVTRDALSSIAGTARIALAAQAGVDLDHEAVNLIRFQQAFQASGRVMQVASDIFDTLLGIR</sequence>
<evidence type="ECO:0000313" key="11">
    <source>
        <dbReference type="Proteomes" id="UP000522081"/>
    </source>
</evidence>
<dbReference type="InterPro" id="IPR010930">
    <property type="entry name" value="Flg_bb/hook_C_dom"/>
</dbReference>
<evidence type="ECO:0000259" key="7">
    <source>
        <dbReference type="Pfam" id="PF00460"/>
    </source>
</evidence>
<dbReference type="GO" id="GO:0005576">
    <property type="term" value="C:extracellular region"/>
    <property type="evidence" value="ECO:0007669"/>
    <property type="project" value="UniProtKB-SubCell"/>
</dbReference>
<dbReference type="PANTHER" id="PTHR30033">
    <property type="entry name" value="FLAGELLAR HOOK-ASSOCIATED PROTEIN 1"/>
    <property type="match status" value="1"/>
</dbReference>
<dbReference type="NCBIfam" id="TIGR02492">
    <property type="entry name" value="flgK_ends"/>
    <property type="match status" value="1"/>
</dbReference>
<dbReference type="InterPro" id="IPR001444">
    <property type="entry name" value="Flag_bb_rod_N"/>
</dbReference>
<comment type="subcellular location">
    <subcellularLocation>
        <location evidence="1">Bacterial flagellum basal body</location>
    </subcellularLocation>
    <subcellularLocation>
        <location evidence="2">Secreted</location>
    </subcellularLocation>
</comment>
<evidence type="ECO:0000256" key="1">
    <source>
        <dbReference type="ARBA" id="ARBA00004117"/>
    </source>
</evidence>
<gene>
    <name evidence="10" type="ORF">FHS75_001320</name>
</gene>
<keyword evidence="6" id="KW-0975">Bacterial flagellum</keyword>
<keyword evidence="10" id="KW-0969">Cilium</keyword>
<evidence type="ECO:0000256" key="4">
    <source>
        <dbReference type="ARBA" id="ARBA00016244"/>
    </source>
</evidence>
<dbReference type="Proteomes" id="UP000522081">
    <property type="component" value="Unassembled WGS sequence"/>
</dbReference>
<keyword evidence="10" id="KW-0966">Cell projection</keyword>
<organism evidence="10 11">
    <name type="scientific">Novosphingobium marinum</name>
    <dbReference type="NCBI Taxonomy" id="1514948"/>
    <lineage>
        <taxon>Bacteria</taxon>
        <taxon>Pseudomonadati</taxon>
        <taxon>Pseudomonadota</taxon>
        <taxon>Alphaproteobacteria</taxon>
        <taxon>Sphingomonadales</taxon>
        <taxon>Sphingomonadaceae</taxon>
        <taxon>Novosphingobium</taxon>
    </lineage>
</organism>
<dbReference type="Pfam" id="PF00460">
    <property type="entry name" value="Flg_bb_rod"/>
    <property type="match status" value="1"/>
</dbReference>
<dbReference type="Pfam" id="PF22638">
    <property type="entry name" value="FlgK_D1"/>
    <property type="match status" value="1"/>
</dbReference>
<reference evidence="10 11" key="1">
    <citation type="submission" date="2020-07" db="EMBL/GenBank/DDBJ databases">
        <title>Genomic Encyclopedia of Type Strains, Phase IV (KMG-IV): sequencing the most valuable type-strain genomes for metagenomic binning, comparative biology and taxonomic classification.</title>
        <authorList>
            <person name="Goeker M."/>
        </authorList>
    </citation>
    <scope>NUCLEOTIDE SEQUENCE [LARGE SCALE GENOMIC DNA]</scope>
    <source>
        <strain evidence="10 11">DSM 29043</strain>
    </source>
</reference>
<dbReference type="Pfam" id="PF06429">
    <property type="entry name" value="Flg_bbr_C"/>
    <property type="match status" value="1"/>
</dbReference>
<feature type="domain" description="Flagellar basal body rod protein N-terminal" evidence="7">
    <location>
        <begin position="8"/>
        <end position="35"/>
    </location>
</feature>
<dbReference type="RefSeq" id="WP_179406903.1">
    <property type="nucleotide sequence ID" value="NZ_BMGF01000009.1"/>
</dbReference>
<dbReference type="GO" id="GO:0009425">
    <property type="term" value="C:bacterial-type flagellum basal body"/>
    <property type="evidence" value="ECO:0007669"/>
    <property type="project" value="UniProtKB-SubCell"/>
</dbReference>
<evidence type="ECO:0000313" key="10">
    <source>
        <dbReference type="EMBL" id="NYH95001.1"/>
    </source>
</evidence>
<evidence type="ECO:0000256" key="6">
    <source>
        <dbReference type="ARBA" id="ARBA00023143"/>
    </source>
</evidence>